<dbReference type="InterPro" id="IPR032675">
    <property type="entry name" value="LRR_dom_sf"/>
</dbReference>
<dbReference type="Proteomes" id="UP001470230">
    <property type="component" value="Unassembled WGS sequence"/>
</dbReference>
<organism evidence="1 2">
    <name type="scientific">Tritrichomonas musculus</name>
    <dbReference type="NCBI Taxonomy" id="1915356"/>
    <lineage>
        <taxon>Eukaryota</taxon>
        <taxon>Metamonada</taxon>
        <taxon>Parabasalia</taxon>
        <taxon>Tritrichomonadida</taxon>
        <taxon>Tritrichomonadidae</taxon>
        <taxon>Tritrichomonas</taxon>
    </lineage>
</organism>
<dbReference type="SUPFAM" id="SSF52047">
    <property type="entry name" value="RNI-like"/>
    <property type="match status" value="1"/>
</dbReference>
<proteinExistence type="predicted"/>
<keyword evidence="2" id="KW-1185">Reference proteome</keyword>
<sequence length="758" mass="87444">MECEYFLKDSDIRHLEQIPPHDKLKIFYADNGTMINSKGKFKSCCIIENIAGIYFYYKKIMRHQFQLKQFISIYDIVEIKYIDSKKRLVKTKTKEITFTSDHPDRTVSKLLSARSCLFDQIPDLNPIKISKFPTIPTISRSRPAENNLNISSLRYICQCLRVNDVPIDSMISILNKIEKRTNQTVTIDDKIKILSNLHAISDPIATNKNVTTVCLKKVSPFVVCTLTHLFLKTSTSIQTFIFDGFASIIPPQLKLSKMTKMKRPISFILDSCKFDDTSFLALIREFSQFPGEFQRLSFNNIRLTSKMCEDIINIMPRFRSLRTLEMIEMNQIEMTNNLTESVLNSLIRVLLNHCRFLSRITFSFKTNGSEPFPIPVQMNNFYSYSVLSEIVISGQDLTQQFSDNSLKLPSYIRLLDFSRCIFSNQSIQGLFGQLNNYDKPLSLTLSDITITDSTWPQFFESLSSLQPLKCISELDWSGNKLQKDQIDTFCDFFIDPDVFRYLGIDRIFNTKNIDVLNALLESLKKVKKLWGISVGGDSRYNFSGSSFSTLLTALKTIVPFHSLRIDGQQMSEPDLIMLVDFLNENDQICELSCNGSMIQNVRSFFGFFAEVFRRTGLRAISRPVENINQIIEKCKNQGQDHDIFDEEWENFRSKISGLHNVASKSVRSCFFLYEEKWRNGESNEIELYFKFINKFPISFFELGEYDPLLLDYCSKDTSPILSIHQIDSDSTDNSIPNMKLASIQANLLHIPFQAPLDF</sequence>
<evidence type="ECO:0000313" key="1">
    <source>
        <dbReference type="EMBL" id="KAK8895517.1"/>
    </source>
</evidence>
<gene>
    <name evidence="1" type="ORF">M9Y10_023984</name>
</gene>
<dbReference type="Gene3D" id="3.80.10.10">
    <property type="entry name" value="Ribonuclease Inhibitor"/>
    <property type="match status" value="1"/>
</dbReference>
<dbReference type="EMBL" id="JAPFFF010000003">
    <property type="protein sequence ID" value="KAK8895517.1"/>
    <property type="molecule type" value="Genomic_DNA"/>
</dbReference>
<protein>
    <recommendedName>
        <fullName evidence="3">Leucine Rich Repeat family protein</fullName>
    </recommendedName>
</protein>
<evidence type="ECO:0000313" key="2">
    <source>
        <dbReference type="Proteomes" id="UP001470230"/>
    </source>
</evidence>
<evidence type="ECO:0008006" key="3">
    <source>
        <dbReference type="Google" id="ProtNLM"/>
    </source>
</evidence>
<accession>A0ABR2KYJ4</accession>
<reference evidence="1 2" key="1">
    <citation type="submission" date="2024-04" db="EMBL/GenBank/DDBJ databases">
        <title>Tritrichomonas musculus Genome.</title>
        <authorList>
            <person name="Alves-Ferreira E."/>
            <person name="Grigg M."/>
            <person name="Lorenzi H."/>
            <person name="Galac M."/>
        </authorList>
    </citation>
    <scope>NUCLEOTIDE SEQUENCE [LARGE SCALE GENOMIC DNA]</scope>
    <source>
        <strain evidence="1 2">EAF2021</strain>
    </source>
</reference>
<name>A0ABR2KYJ4_9EUKA</name>
<comment type="caution">
    <text evidence="1">The sequence shown here is derived from an EMBL/GenBank/DDBJ whole genome shotgun (WGS) entry which is preliminary data.</text>
</comment>